<feature type="non-terminal residue" evidence="15">
    <location>
        <position position="1"/>
    </location>
</feature>
<dbReference type="CDD" id="cd00112">
    <property type="entry name" value="LDLa"/>
    <property type="match status" value="1"/>
</dbReference>
<keyword evidence="4 13" id="KW-0812">Transmembrane</keyword>
<dbReference type="SUPFAM" id="SSF57424">
    <property type="entry name" value="LDL receptor-like module"/>
    <property type="match status" value="1"/>
</dbReference>
<dbReference type="Pfam" id="PF00858">
    <property type="entry name" value="ASC"/>
    <property type="match status" value="1"/>
</dbReference>
<gene>
    <name evidence="15" type="ORF">CUNI_LOCUS6084</name>
</gene>
<evidence type="ECO:0000256" key="9">
    <source>
        <dbReference type="ARBA" id="ARBA00023157"/>
    </source>
</evidence>
<feature type="region of interest" description="Disordered" evidence="14">
    <location>
        <begin position="118"/>
        <end position="161"/>
    </location>
</feature>
<dbReference type="InterPro" id="IPR023415">
    <property type="entry name" value="LDLR_class-A_CS"/>
</dbReference>
<keyword evidence="9 12" id="KW-1015">Disulfide bond</keyword>
<dbReference type="PROSITE" id="PS01209">
    <property type="entry name" value="LDLRA_1"/>
    <property type="match status" value="1"/>
</dbReference>
<feature type="compositionally biased region" description="Low complexity" evidence="14">
    <location>
        <begin position="126"/>
        <end position="157"/>
    </location>
</feature>
<comment type="caution">
    <text evidence="15">The sequence shown here is derived from an EMBL/GenBank/DDBJ whole genome shotgun (WGS) entry which is preliminary data.</text>
</comment>
<reference evidence="15" key="1">
    <citation type="submission" date="2021-04" db="EMBL/GenBank/DDBJ databases">
        <authorList>
            <consortium name="Molecular Ecology Group"/>
        </authorList>
    </citation>
    <scope>NUCLEOTIDE SEQUENCE</scope>
</reference>
<dbReference type="GO" id="GO:0005886">
    <property type="term" value="C:plasma membrane"/>
    <property type="evidence" value="ECO:0007669"/>
    <property type="project" value="TreeGrafter"/>
</dbReference>
<evidence type="ECO:0000256" key="11">
    <source>
        <dbReference type="ARBA" id="ARBA00023303"/>
    </source>
</evidence>
<evidence type="ECO:0000256" key="3">
    <source>
        <dbReference type="ARBA" id="ARBA00022461"/>
    </source>
</evidence>
<keyword evidence="16" id="KW-1185">Reference proteome</keyword>
<evidence type="ECO:0000256" key="7">
    <source>
        <dbReference type="ARBA" id="ARBA00023065"/>
    </source>
</evidence>
<dbReference type="GO" id="GO:0015280">
    <property type="term" value="F:ligand-gated sodium channel activity"/>
    <property type="evidence" value="ECO:0007669"/>
    <property type="project" value="TreeGrafter"/>
</dbReference>
<evidence type="ECO:0000256" key="14">
    <source>
        <dbReference type="SAM" id="MobiDB-lite"/>
    </source>
</evidence>
<dbReference type="InterPro" id="IPR036055">
    <property type="entry name" value="LDL_receptor-like_sf"/>
</dbReference>
<keyword evidence="5" id="KW-1133">Transmembrane helix</keyword>
<accession>A0A8S3Z1L7</accession>
<feature type="disulfide bond" evidence="12">
    <location>
        <begin position="85"/>
        <end position="97"/>
    </location>
</feature>
<dbReference type="Gene3D" id="2.60.470.10">
    <property type="entry name" value="Acid-sensing ion channels like domains"/>
    <property type="match status" value="1"/>
</dbReference>
<evidence type="ECO:0000256" key="5">
    <source>
        <dbReference type="ARBA" id="ARBA00022989"/>
    </source>
</evidence>
<dbReference type="PROSITE" id="PS50068">
    <property type="entry name" value="LDLRA_2"/>
    <property type="match status" value="1"/>
</dbReference>
<dbReference type="OrthoDB" id="6021021at2759"/>
<evidence type="ECO:0000256" key="4">
    <source>
        <dbReference type="ARBA" id="ARBA00022692"/>
    </source>
</evidence>
<comment type="subcellular location">
    <subcellularLocation>
        <location evidence="1">Membrane</location>
        <topology evidence="1">Multi-pass membrane protein</topology>
    </subcellularLocation>
</comment>
<dbReference type="SMART" id="SM00192">
    <property type="entry name" value="LDLa"/>
    <property type="match status" value="1"/>
</dbReference>
<keyword evidence="7 13" id="KW-0406">Ion transport</keyword>
<protein>
    <submittedName>
        <fullName evidence="15">Uncharacterized protein</fullName>
    </submittedName>
</protein>
<evidence type="ECO:0000256" key="8">
    <source>
        <dbReference type="ARBA" id="ARBA00023136"/>
    </source>
</evidence>
<keyword evidence="2 13" id="KW-0813">Transport</keyword>
<dbReference type="PANTHER" id="PTHR11690">
    <property type="entry name" value="AMILORIDE-SENSITIVE SODIUM CHANNEL-RELATED"/>
    <property type="match status" value="1"/>
</dbReference>
<name>A0A8S3Z1L7_9EUPU</name>
<dbReference type="Gene3D" id="4.10.400.10">
    <property type="entry name" value="Low-density Lipoprotein Receptor"/>
    <property type="match status" value="1"/>
</dbReference>
<evidence type="ECO:0000256" key="1">
    <source>
        <dbReference type="ARBA" id="ARBA00004141"/>
    </source>
</evidence>
<evidence type="ECO:0000256" key="12">
    <source>
        <dbReference type="PROSITE-ProRule" id="PRU00124"/>
    </source>
</evidence>
<keyword evidence="6" id="KW-0915">Sodium</keyword>
<organism evidence="15 16">
    <name type="scientific">Candidula unifasciata</name>
    <dbReference type="NCBI Taxonomy" id="100452"/>
    <lineage>
        <taxon>Eukaryota</taxon>
        <taxon>Metazoa</taxon>
        <taxon>Spiralia</taxon>
        <taxon>Lophotrochozoa</taxon>
        <taxon>Mollusca</taxon>
        <taxon>Gastropoda</taxon>
        <taxon>Heterobranchia</taxon>
        <taxon>Euthyneura</taxon>
        <taxon>Panpulmonata</taxon>
        <taxon>Eupulmonata</taxon>
        <taxon>Stylommatophora</taxon>
        <taxon>Helicina</taxon>
        <taxon>Helicoidea</taxon>
        <taxon>Geomitridae</taxon>
        <taxon>Candidula</taxon>
    </lineage>
</organism>
<feature type="disulfide bond" evidence="12">
    <location>
        <begin position="104"/>
        <end position="119"/>
    </location>
</feature>
<keyword evidence="11 13" id="KW-0407">Ion channel</keyword>
<dbReference type="InterPro" id="IPR001873">
    <property type="entry name" value="ENaC"/>
</dbReference>
<evidence type="ECO:0000256" key="10">
    <source>
        <dbReference type="ARBA" id="ARBA00023201"/>
    </source>
</evidence>
<evidence type="ECO:0000256" key="13">
    <source>
        <dbReference type="RuleBase" id="RU000679"/>
    </source>
</evidence>
<keyword evidence="3 13" id="KW-0894">Sodium channel</keyword>
<comment type="similarity">
    <text evidence="13">Belongs to the amiloride-sensitive sodium channel (TC 1.A.6) family.</text>
</comment>
<feature type="disulfide bond" evidence="12">
    <location>
        <begin position="92"/>
        <end position="110"/>
    </location>
</feature>
<evidence type="ECO:0000256" key="6">
    <source>
        <dbReference type="ARBA" id="ARBA00023053"/>
    </source>
</evidence>
<dbReference type="EMBL" id="CAJHNH020000913">
    <property type="protein sequence ID" value="CAG5120526.1"/>
    <property type="molecule type" value="Genomic_DNA"/>
</dbReference>
<proteinExistence type="inferred from homology"/>
<keyword evidence="10 13" id="KW-0739">Sodium transport</keyword>
<dbReference type="AlphaFoldDB" id="A0A8S3Z1L7"/>
<evidence type="ECO:0000256" key="2">
    <source>
        <dbReference type="ARBA" id="ARBA00022448"/>
    </source>
</evidence>
<evidence type="ECO:0000313" key="15">
    <source>
        <dbReference type="EMBL" id="CAG5120526.1"/>
    </source>
</evidence>
<evidence type="ECO:0000313" key="16">
    <source>
        <dbReference type="Proteomes" id="UP000678393"/>
    </source>
</evidence>
<dbReference type="Proteomes" id="UP000678393">
    <property type="component" value="Unassembled WGS sequence"/>
</dbReference>
<dbReference type="PANTHER" id="PTHR11690:SF248">
    <property type="entry name" value="PICKPOCKET 17, ISOFORM A"/>
    <property type="match status" value="1"/>
</dbReference>
<dbReference type="InterPro" id="IPR002172">
    <property type="entry name" value="LDrepeatLR_classA_rpt"/>
</dbReference>
<dbReference type="PRINTS" id="PR01078">
    <property type="entry name" value="AMINACHANNEL"/>
</dbReference>
<keyword evidence="8" id="KW-0472">Membrane</keyword>
<sequence length="433" mass="49153">MIVYMGIQCYWLLERYYSYPMEVKLDLKASRVLDFPSVTICNLNPIRLDSVKQDPYRPLETFASPNLFDMLYQATVDNWNHPGQCQKDQIMCHGGRCLHASSRCNGKADCPNGDDEIDCDSDSHNSSPSATSPGTSSNTSPTSQEETSTSSLSPSTTAKSRIKREAISRCLMDEVDDIFSKVSLHRSKRQGRPAVDYPTSRSDLNVNMEDIVQNSTFNKWAILSKLSPQSRFYEERDDEYDAAMTYAYITSKLNKSVVEMSGHRKENFIASCDYAGYQCSPDNFTYFHNPKFGNCYIFNWQSPNNTTLETRFPGPEHGLRLELFLDQRNYVANLATEAGVRVLIHKKGSMPFPEDEGVSVMPGRSTSIGMKQVSYTRLPPPHGVCGDREKTTDYYNTCYNTEYSKLIQFCNCAVPFYYVTEDMNVCNMTDINI</sequence>